<dbReference type="RefSeq" id="WP_064282254.1">
    <property type="nucleotide sequence ID" value="NZ_LWCS01000024.1"/>
</dbReference>
<proteinExistence type="inferred from homology"/>
<accession>A0A178LW26</accession>
<dbReference type="PANTHER" id="PTHR30368:SF2">
    <property type="entry name" value="SULFATE-BINDING PROTEIN"/>
    <property type="match status" value="1"/>
</dbReference>
<dbReference type="PANTHER" id="PTHR30368">
    <property type="entry name" value="SULFATE-BINDING PROTEIN"/>
    <property type="match status" value="1"/>
</dbReference>
<sequence length="341" mass="36140">MQKILKSTRRWRTAAALATAATVLAACGGGASDVAGGEGGTGSAETTLTLVAFAVPEPGWSKAAPAFAATEEGKGVEVTASYGASGDQSRSVESGKPADIVNFSVEPDITRLVKAGKVDEDWNAGPNKGIAFGSIVTFAVRPGNPKNIRTWDDLLQPGIEVITPSPLSSGAAKWNLLAPYAYASNGGQNPQAGIDFVNKLVTEHVKLRPGSGREATDVFRQGSGDVLLAYENEAINFDLEHVNPAQTFKIENPTAVVNTSQHIDKAQAFVDFQFTPEGQKVWAEAGFRPVDPAVAEEYKDKFPAPEKLWTIDDLGGWSAIDSELFDKDNGTITKIYKQATG</sequence>
<dbReference type="STRING" id="912594.AWC12_11260"/>
<comment type="similarity">
    <text evidence="2">Belongs to the prokaryotic sulfate-binding protein family.</text>
</comment>
<dbReference type="GO" id="GO:1902358">
    <property type="term" value="P:sulfate transmembrane transport"/>
    <property type="evidence" value="ECO:0007669"/>
    <property type="project" value="InterPro"/>
</dbReference>
<evidence type="ECO:0000256" key="4">
    <source>
        <dbReference type="ARBA" id="ARBA00022729"/>
    </source>
</evidence>
<evidence type="ECO:0000313" key="8">
    <source>
        <dbReference type="Proteomes" id="UP000078396"/>
    </source>
</evidence>
<dbReference type="NCBIfam" id="TIGR00971">
    <property type="entry name" value="3a0106s03"/>
    <property type="match status" value="1"/>
</dbReference>
<evidence type="ECO:0000256" key="1">
    <source>
        <dbReference type="ARBA" id="ARBA00004418"/>
    </source>
</evidence>
<keyword evidence="5" id="KW-0574">Periplasm</keyword>
<dbReference type="AlphaFoldDB" id="A0A178LW26"/>
<evidence type="ECO:0000256" key="3">
    <source>
        <dbReference type="ARBA" id="ARBA00022448"/>
    </source>
</evidence>
<dbReference type="eggNOG" id="COG1613">
    <property type="taxonomic scope" value="Bacteria"/>
</dbReference>
<evidence type="ECO:0000256" key="5">
    <source>
        <dbReference type="ARBA" id="ARBA00022764"/>
    </source>
</evidence>
<comment type="subcellular location">
    <subcellularLocation>
        <location evidence="1">Periplasm</location>
    </subcellularLocation>
</comment>
<dbReference type="GO" id="GO:0140104">
    <property type="term" value="F:molecular carrier activity"/>
    <property type="evidence" value="ECO:0007669"/>
    <property type="project" value="InterPro"/>
</dbReference>
<dbReference type="PROSITE" id="PS51257">
    <property type="entry name" value="PROKAR_LIPOPROTEIN"/>
    <property type="match status" value="1"/>
</dbReference>
<protein>
    <submittedName>
        <fullName evidence="7">Sulfate ABC transporter substrate-binding protein</fullName>
    </submittedName>
</protein>
<comment type="caution">
    <text evidence="7">The sequence shown here is derived from an EMBL/GenBank/DDBJ whole genome shotgun (WGS) entry which is preliminary data.</text>
</comment>
<dbReference type="EMBL" id="LWCS01000024">
    <property type="protein sequence ID" value="OAN37822.1"/>
    <property type="molecule type" value="Genomic_DNA"/>
</dbReference>
<dbReference type="OrthoDB" id="9802127at2"/>
<evidence type="ECO:0000256" key="2">
    <source>
        <dbReference type="ARBA" id="ARBA00006099"/>
    </source>
</evidence>
<name>A0A178LW26_MYCIR</name>
<evidence type="ECO:0000313" key="7">
    <source>
        <dbReference type="EMBL" id="OAN37822.1"/>
    </source>
</evidence>
<keyword evidence="4 6" id="KW-0732">Signal</keyword>
<feature type="signal peptide" evidence="6">
    <location>
        <begin position="1"/>
        <end position="25"/>
    </location>
</feature>
<organism evidence="7 8">
    <name type="scientific">Mycolicibacterium iranicum</name>
    <name type="common">Mycobacterium iranicum</name>
    <dbReference type="NCBI Taxonomy" id="912594"/>
    <lineage>
        <taxon>Bacteria</taxon>
        <taxon>Bacillati</taxon>
        <taxon>Actinomycetota</taxon>
        <taxon>Actinomycetes</taxon>
        <taxon>Mycobacteriales</taxon>
        <taxon>Mycobacteriaceae</taxon>
        <taxon>Mycolicibacterium</taxon>
    </lineage>
</organism>
<feature type="chain" id="PRO_5039114164" evidence="6">
    <location>
        <begin position="26"/>
        <end position="341"/>
    </location>
</feature>
<dbReference type="Gene3D" id="3.40.190.10">
    <property type="entry name" value="Periplasmic binding protein-like II"/>
    <property type="match status" value="2"/>
</dbReference>
<dbReference type="Proteomes" id="UP000078396">
    <property type="component" value="Unassembled WGS sequence"/>
</dbReference>
<evidence type="ECO:0000256" key="6">
    <source>
        <dbReference type="SAM" id="SignalP"/>
    </source>
</evidence>
<reference evidence="7 8" key="1">
    <citation type="submission" date="2016-04" db="EMBL/GenBank/DDBJ databases">
        <title>Draft Genome Sequences of Staphylococcus capitis Strain H36, S. capitis Strain H65, S. cohnii Strain H62, S. hominis Strain H69, Mycobacterium iranicum Strain H39, Plantibacter sp. Strain H53, Pseudomonas oryzihabitans Strain H72, and Microbacterium sp. Strain H83, isolated from residential settings.</title>
        <authorList>
            <person name="Lymperopoulou D."/>
            <person name="Adams R.I."/>
            <person name="Lindow S."/>
            <person name="Coil D.A."/>
            <person name="Jospin G."/>
            <person name="Eisen J.A."/>
        </authorList>
    </citation>
    <scope>NUCLEOTIDE SEQUENCE [LARGE SCALE GENOMIC DNA]</scope>
    <source>
        <strain evidence="7 8">H39</strain>
    </source>
</reference>
<gene>
    <name evidence="7" type="ORF">A4X20_20860</name>
</gene>
<dbReference type="InterPro" id="IPR005669">
    <property type="entry name" value="Thiosulph/SO4-bd"/>
</dbReference>
<dbReference type="SUPFAM" id="SSF53850">
    <property type="entry name" value="Periplasmic binding protein-like II"/>
    <property type="match status" value="1"/>
</dbReference>
<dbReference type="Pfam" id="PF13531">
    <property type="entry name" value="SBP_bac_11"/>
    <property type="match status" value="1"/>
</dbReference>
<dbReference type="GO" id="GO:0042597">
    <property type="term" value="C:periplasmic space"/>
    <property type="evidence" value="ECO:0007669"/>
    <property type="project" value="UniProtKB-SubCell"/>
</dbReference>
<keyword evidence="3" id="KW-0813">Transport</keyword>